<dbReference type="Gene3D" id="3.30.300.30">
    <property type="match status" value="1"/>
</dbReference>
<evidence type="ECO:0000256" key="1">
    <source>
        <dbReference type="ARBA" id="ARBA00006432"/>
    </source>
</evidence>
<dbReference type="AlphaFoldDB" id="A0A0S4QWK1"/>
<sequence>MSVATLLAMAAAGHGERTAIGTRADGLTFAELEDQATGGAFVLRGTGARSVAYLGLNGPGFTVALLAAAVADLPFTPLNYRLPTEELRDLLARLDAPFLIADGDLRARLAPHAHAAITTQSWLAEAATPRVAPDPLPPAADSPAVVLFTSGTTSAPKAVILRNSHLFSYVTGTVEFSGAGEDDAALVSVPPYHVAGVGSVLSNLYAGRRTLHLAGFDPALWLELVQQERVSSAMLVPTMLARIVEHLAGRPADVPTLTSLAYGGARMPAPVLRRALAAFPTTGFVNAYGLTETSSTIALLGPEDHRSAVSSADPAVQARLGSAGQAVPGVTLQIRAEDGTPLAPGELGELWVRGGQVSGEYAGLGSVLDADGWFPTRDQAHLDPDGYLFITGRGDDTIIRGGENVAPAEIEDVLVAHPEVRDAAVVGVPDDEWGERIAAAVVVKPGSPLTADGLRDWARGRLRSSRTPDQVALLTELPYTPTGKLLRRQVRADLMTLAGVPAGTPVAR</sequence>
<dbReference type="SUPFAM" id="SSF56801">
    <property type="entry name" value="Acetyl-CoA synthetase-like"/>
    <property type="match status" value="1"/>
</dbReference>
<keyword evidence="6" id="KW-1185">Reference proteome</keyword>
<evidence type="ECO:0000259" key="4">
    <source>
        <dbReference type="Pfam" id="PF13193"/>
    </source>
</evidence>
<feature type="domain" description="AMP-binding enzyme C-terminal" evidence="4">
    <location>
        <begin position="409"/>
        <end position="484"/>
    </location>
</feature>
<gene>
    <name evidence="5" type="ORF">Ga0074812_12637</name>
</gene>
<dbReference type="CDD" id="cd04433">
    <property type="entry name" value="AFD_class_I"/>
    <property type="match status" value="1"/>
</dbReference>
<reference evidence="6" key="1">
    <citation type="submission" date="2015-11" db="EMBL/GenBank/DDBJ databases">
        <authorList>
            <person name="Varghese N."/>
        </authorList>
    </citation>
    <scope>NUCLEOTIDE SEQUENCE [LARGE SCALE GENOMIC DNA]</scope>
    <source>
        <strain evidence="6">DSM 45899</strain>
    </source>
</reference>
<evidence type="ECO:0000259" key="3">
    <source>
        <dbReference type="Pfam" id="PF00501"/>
    </source>
</evidence>
<dbReference type="InterPro" id="IPR020845">
    <property type="entry name" value="AMP-binding_CS"/>
</dbReference>
<organism evidence="5 6">
    <name type="scientific">Parafrankia irregularis</name>
    <dbReference type="NCBI Taxonomy" id="795642"/>
    <lineage>
        <taxon>Bacteria</taxon>
        <taxon>Bacillati</taxon>
        <taxon>Actinomycetota</taxon>
        <taxon>Actinomycetes</taxon>
        <taxon>Frankiales</taxon>
        <taxon>Frankiaceae</taxon>
        <taxon>Parafrankia</taxon>
    </lineage>
</organism>
<dbReference type="Proteomes" id="UP000198802">
    <property type="component" value="Unassembled WGS sequence"/>
</dbReference>
<evidence type="ECO:0000313" key="5">
    <source>
        <dbReference type="EMBL" id="CUU59260.1"/>
    </source>
</evidence>
<feature type="domain" description="AMP-dependent synthetase/ligase" evidence="3">
    <location>
        <begin position="10"/>
        <end position="361"/>
    </location>
</feature>
<dbReference type="PANTHER" id="PTHR43201">
    <property type="entry name" value="ACYL-COA SYNTHETASE"/>
    <property type="match status" value="1"/>
</dbReference>
<dbReference type="GO" id="GO:0006631">
    <property type="term" value="P:fatty acid metabolic process"/>
    <property type="evidence" value="ECO:0007669"/>
    <property type="project" value="TreeGrafter"/>
</dbReference>
<dbReference type="InterPro" id="IPR042099">
    <property type="entry name" value="ANL_N_sf"/>
</dbReference>
<dbReference type="FunFam" id="3.30.300.30:FF:000008">
    <property type="entry name" value="2,3-dihydroxybenzoate-AMP ligase"/>
    <property type="match status" value="1"/>
</dbReference>
<protein>
    <submittedName>
        <fullName evidence="5">Acyl-CoA synthetase (AMP-forming)/AMP-acid ligase II</fullName>
    </submittedName>
</protein>
<dbReference type="Gene3D" id="3.40.50.12780">
    <property type="entry name" value="N-terminal domain of ligase-like"/>
    <property type="match status" value="1"/>
</dbReference>
<dbReference type="PANTHER" id="PTHR43201:SF32">
    <property type="entry name" value="2-SUCCINYLBENZOATE--COA LIGASE, CHLOROPLASTIC_PEROXISOMAL"/>
    <property type="match status" value="1"/>
</dbReference>
<accession>A0A0S4QWK1</accession>
<keyword evidence="2 5" id="KW-0436">Ligase</keyword>
<evidence type="ECO:0000256" key="2">
    <source>
        <dbReference type="ARBA" id="ARBA00022598"/>
    </source>
</evidence>
<dbReference type="Pfam" id="PF00501">
    <property type="entry name" value="AMP-binding"/>
    <property type="match status" value="1"/>
</dbReference>
<dbReference type="InterPro" id="IPR045851">
    <property type="entry name" value="AMP-bd_C_sf"/>
</dbReference>
<comment type="similarity">
    <text evidence="1">Belongs to the ATP-dependent AMP-binding enzyme family.</text>
</comment>
<dbReference type="InterPro" id="IPR000873">
    <property type="entry name" value="AMP-dep_synth/lig_dom"/>
</dbReference>
<dbReference type="GO" id="GO:0031956">
    <property type="term" value="F:medium-chain fatty acid-CoA ligase activity"/>
    <property type="evidence" value="ECO:0007669"/>
    <property type="project" value="TreeGrafter"/>
</dbReference>
<evidence type="ECO:0000313" key="6">
    <source>
        <dbReference type="Proteomes" id="UP000198802"/>
    </source>
</evidence>
<dbReference type="Pfam" id="PF13193">
    <property type="entry name" value="AMP-binding_C"/>
    <property type="match status" value="1"/>
</dbReference>
<dbReference type="EMBL" id="FAOZ01000026">
    <property type="protein sequence ID" value="CUU59260.1"/>
    <property type="molecule type" value="Genomic_DNA"/>
</dbReference>
<dbReference type="InterPro" id="IPR025110">
    <property type="entry name" value="AMP-bd_C"/>
</dbReference>
<name>A0A0S4QWK1_9ACTN</name>
<dbReference type="PROSITE" id="PS00455">
    <property type="entry name" value="AMP_BINDING"/>
    <property type="match status" value="1"/>
</dbReference>
<dbReference type="RefSeq" id="WP_091283209.1">
    <property type="nucleotide sequence ID" value="NZ_FAOZ01000026.1"/>
</dbReference>
<proteinExistence type="inferred from homology"/>